<gene>
    <name evidence="15" type="ORF">C6570_13075</name>
</gene>
<feature type="transmembrane region" description="Helical" evidence="13">
    <location>
        <begin position="150"/>
        <end position="176"/>
    </location>
</feature>
<dbReference type="GO" id="GO:0036397">
    <property type="term" value="F:formate dehydrogenase (quinone) activity"/>
    <property type="evidence" value="ECO:0007669"/>
    <property type="project" value="TreeGrafter"/>
</dbReference>
<dbReference type="KEGG" id="otk:C6570_13075"/>
<protein>
    <submittedName>
        <fullName evidence="15">Formate dehydrogenase subunit gamma</fullName>
    </submittedName>
</protein>
<dbReference type="InterPro" id="IPR011577">
    <property type="entry name" value="Cyt_b561_bac/Ni-Hgenase"/>
</dbReference>
<dbReference type="PANTHER" id="PTHR30074">
    <property type="entry name" value="FORMATE DEHYDROGENASE, NITRATE-INDUCIBLE, CYTOCHROME B556 FDN SUBUNIT"/>
    <property type="match status" value="1"/>
</dbReference>
<keyword evidence="5" id="KW-1003">Cell membrane</keyword>
<dbReference type="RefSeq" id="WP_106703611.1">
    <property type="nucleotide sequence ID" value="NZ_CP027666.1"/>
</dbReference>
<keyword evidence="9" id="KW-0249">Electron transport</keyword>
<evidence type="ECO:0000256" key="12">
    <source>
        <dbReference type="ARBA" id="ARBA00023136"/>
    </source>
</evidence>
<sequence>MKKVYLQRYSDNQRITHWLVVVLFGMAGFSGLALFHPNLFFLTQFFGGPQWARIVHPYFGIGVFLLFLIMFVMFVGANLWRRSDTQWVKDAPSLVLDNDESKMPPVGKYNAGQKLVFWSMTVCLLVLLCTGVLFWQPWFGETVPIPVQRVAVLLHSVAAFVMSLTAVVHIYAAIWVKGTLRAMTQGTVSSGWAKRHHLLWYREKVQQASDSTPNGADGIGQPR</sequence>
<keyword evidence="12 13" id="KW-0472">Membrane</keyword>
<comment type="subcellular location">
    <subcellularLocation>
        <location evidence="2">Cell membrane</location>
        <topology evidence="2">Multi-pass membrane protein</topology>
    </subcellularLocation>
</comment>
<evidence type="ECO:0000256" key="8">
    <source>
        <dbReference type="ARBA" id="ARBA00022723"/>
    </source>
</evidence>
<feature type="transmembrane region" description="Helical" evidence="13">
    <location>
        <begin position="55"/>
        <end position="80"/>
    </location>
</feature>
<evidence type="ECO:0000256" key="2">
    <source>
        <dbReference type="ARBA" id="ARBA00004651"/>
    </source>
</evidence>
<evidence type="ECO:0000256" key="10">
    <source>
        <dbReference type="ARBA" id="ARBA00022989"/>
    </source>
</evidence>
<keyword evidence="16" id="KW-1185">Reference proteome</keyword>
<accession>A0A2S0MGP2</accession>
<dbReference type="GO" id="GO:0015944">
    <property type="term" value="P:formate oxidation"/>
    <property type="evidence" value="ECO:0007669"/>
    <property type="project" value="TreeGrafter"/>
</dbReference>
<dbReference type="EMBL" id="CP027666">
    <property type="protein sequence ID" value="AVO35062.1"/>
    <property type="molecule type" value="Genomic_DNA"/>
</dbReference>
<name>A0A2S0MGP2_9BURK</name>
<proteinExistence type="inferred from homology"/>
<evidence type="ECO:0000256" key="6">
    <source>
        <dbReference type="ARBA" id="ARBA00022617"/>
    </source>
</evidence>
<dbReference type="Pfam" id="PF01292">
    <property type="entry name" value="Ni_hydr_CYTB"/>
    <property type="match status" value="1"/>
</dbReference>
<evidence type="ECO:0000256" key="5">
    <source>
        <dbReference type="ARBA" id="ARBA00022475"/>
    </source>
</evidence>
<evidence type="ECO:0000256" key="7">
    <source>
        <dbReference type="ARBA" id="ARBA00022692"/>
    </source>
</evidence>
<dbReference type="GO" id="GO:0009055">
    <property type="term" value="F:electron transfer activity"/>
    <property type="evidence" value="ECO:0007669"/>
    <property type="project" value="InterPro"/>
</dbReference>
<evidence type="ECO:0000256" key="13">
    <source>
        <dbReference type="SAM" id="Phobius"/>
    </source>
</evidence>
<dbReference type="OrthoDB" id="9790598at2"/>
<comment type="cofactor">
    <cofactor evidence="1">
        <name>heme</name>
        <dbReference type="ChEBI" id="CHEBI:30413"/>
    </cofactor>
</comment>
<dbReference type="InterPro" id="IPR051817">
    <property type="entry name" value="FDH_cytochrome_b556_subunit"/>
</dbReference>
<dbReference type="GO" id="GO:0005886">
    <property type="term" value="C:plasma membrane"/>
    <property type="evidence" value="ECO:0007669"/>
    <property type="project" value="UniProtKB-SubCell"/>
</dbReference>
<dbReference type="InterPro" id="IPR016174">
    <property type="entry name" value="Di-haem_cyt_TM"/>
</dbReference>
<keyword evidence="10 13" id="KW-1133">Transmembrane helix</keyword>
<evidence type="ECO:0000259" key="14">
    <source>
        <dbReference type="Pfam" id="PF01292"/>
    </source>
</evidence>
<dbReference type="GO" id="GO:0046872">
    <property type="term" value="F:metal ion binding"/>
    <property type="evidence" value="ECO:0007669"/>
    <property type="project" value="UniProtKB-KW"/>
</dbReference>
<dbReference type="PANTHER" id="PTHR30074:SF5">
    <property type="entry name" value="FORMATE DEHYDROGENASE, NITRATE-INDUCIBLE, CYTOCHROME B556(FDN) SUBUNIT"/>
    <property type="match status" value="1"/>
</dbReference>
<reference evidence="15 16" key="1">
    <citation type="submission" date="2018-03" db="EMBL/GenBank/DDBJ databases">
        <title>Genome sequencing of Ottowia sp.</title>
        <authorList>
            <person name="Kim S.-J."/>
            <person name="Heo J."/>
            <person name="Kwon S.-W."/>
        </authorList>
    </citation>
    <scope>NUCLEOTIDE SEQUENCE [LARGE SCALE GENOMIC DNA]</scope>
    <source>
        <strain evidence="15 16">KADR8-3</strain>
    </source>
</reference>
<dbReference type="Proteomes" id="UP000239709">
    <property type="component" value="Chromosome"/>
</dbReference>
<feature type="transmembrane region" description="Helical" evidence="13">
    <location>
        <begin position="115"/>
        <end position="138"/>
    </location>
</feature>
<keyword evidence="4" id="KW-0813">Transport</keyword>
<keyword evidence="7 13" id="KW-0812">Transmembrane</keyword>
<dbReference type="AlphaFoldDB" id="A0A2S0MGP2"/>
<organism evidence="15 16">
    <name type="scientific">Ottowia oryzae</name>
    <dbReference type="NCBI Taxonomy" id="2109914"/>
    <lineage>
        <taxon>Bacteria</taxon>
        <taxon>Pseudomonadati</taxon>
        <taxon>Pseudomonadota</taxon>
        <taxon>Betaproteobacteria</taxon>
        <taxon>Burkholderiales</taxon>
        <taxon>Comamonadaceae</taxon>
        <taxon>Ottowia</taxon>
    </lineage>
</organism>
<dbReference type="Gene3D" id="1.20.950.20">
    <property type="entry name" value="Transmembrane di-heme cytochromes, Chain C"/>
    <property type="match status" value="1"/>
</dbReference>
<keyword evidence="11" id="KW-0408">Iron</keyword>
<dbReference type="GO" id="GO:0009326">
    <property type="term" value="C:formate dehydrogenase complex"/>
    <property type="evidence" value="ECO:0007669"/>
    <property type="project" value="InterPro"/>
</dbReference>
<keyword evidence="8" id="KW-0479">Metal-binding</keyword>
<feature type="domain" description="Cytochrome b561 bacterial/Ni-hydrogenase" evidence="14">
    <location>
        <begin position="8"/>
        <end position="186"/>
    </location>
</feature>
<feature type="transmembrane region" description="Helical" evidence="13">
    <location>
        <begin position="15"/>
        <end position="35"/>
    </location>
</feature>
<keyword evidence="6" id="KW-0349">Heme</keyword>
<comment type="similarity">
    <text evidence="3">Belongs to the formate dehydrogenase gamma subunit family.</text>
</comment>
<evidence type="ECO:0000256" key="1">
    <source>
        <dbReference type="ARBA" id="ARBA00001971"/>
    </source>
</evidence>
<dbReference type="SUPFAM" id="SSF81342">
    <property type="entry name" value="Transmembrane di-heme cytochromes"/>
    <property type="match status" value="1"/>
</dbReference>
<evidence type="ECO:0000256" key="4">
    <source>
        <dbReference type="ARBA" id="ARBA00022448"/>
    </source>
</evidence>
<dbReference type="InterPro" id="IPR006471">
    <property type="entry name" value="Formate_DH_gsu"/>
</dbReference>
<evidence type="ECO:0000256" key="3">
    <source>
        <dbReference type="ARBA" id="ARBA00010747"/>
    </source>
</evidence>
<evidence type="ECO:0000256" key="11">
    <source>
        <dbReference type="ARBA" id="ARBA00023004"/>
    </source>
</evidence>
<dbReference type="NCBIfam" id="TIGR01583">
    <property type="entry name" value="formate-DH-gamm"/>
    <property type="match status" value="1"/>
</dbReference>
<evidence type="ECO:0000256" key="9">
    <source>
        <dbReference type="ARBA" id="ARBA00022982"/>
    </source>
</evidence>
<dbReference type="GO" id="GO:0008863">
    <property type="term" value="F:formate dehydrogenase (NAD+) activity"/>
    <property type="evidence" value="ECO:0007669"/>
    <property type="project" value="InterPro"/>
</dbReference>
<dbReference type="GO" id="GO:0022904">
    <property type="term" value="P:respiratory electron transport chain"/>
    <property type="evidence" value="ECO:0007669"/>
    <property type="project" value="InterPro"/>
</dbReference>
<evidence type="ECO:0000313" key="16">
    <source>
        <dbReference type="Proteomes" id="UP000239709"/>
    </source>
</evidence>
<evidence type="ECO:0000313" key="15">
    <source>
        <dbReference type="EMBL" id="AVO35062.1"/>
    </source>
</evidence>
<dbReference type="GO" id="GO:0009061">
    <property type="term" value="P:anaerobic respiration"/>
    <property type="evidence" value="ECO:0007669"/>
    <property type="project" value="TreeGrafter"/>
</dbReference>